<organism evidence="2 3">
    <name type="scientific">Marivibrio halodurans</name>
    <dbReference type="NCBI Taxonomy" id="2039722"/>
    <lineage>
        <taxon>Bacteria</taxon>
        <taxon>Pseudomonadati</taxon>
        <taxon>Pseudomonadota</taxon>
        <taxon>Alphaproteobacteria</taxon>
        <taxon>Rhodospirillales</taxon>
        <taxon>Rhodospirillaceae</taxon>
        <taxon>Marivibrio</taxon>
    </lineage>
</organism>
<name>A0A8J7S2C1_9PROT</name>
<dbReference type="EMBL" id="JAGMWN010000013">
    <property type="protein sequence ID" value="MBP5859010.1"/>
    <property type="molecule type" value="Genomic_DNA"/>
</dbReference>
<evidence type="ECO:0000256" key="1">
    <source>
        <dbReference type="SAM" id="MobiDB-lite"/>
    </source>
</evidence>
<evidence type="ECO:0000313" key="3">
    <source>
        <dbReference type="Proteomes" id="UP000672602"/>
    </source>
</evidence>
<protein>
    <submittedName>
        <fullName evidence="2">Uncharacterized protein</fullName>
    </submittedName>
</protein>
<dbReference type="Proteomes" id="UP000672602">
    <property type="component" value="Unassembled WGS sequence"/>
</dbReference>
<sequence>MAKKKSDKGGAGKGGADKSGAEKGSAEKGSADKGGGDKAGAAGSDESRQTDPILRTPALAMRGFANEINRKLESAGTALARQDAAHLTSIEAYTMLLFMLEFSDAGLSEKHYRTLLAKYGVDTPANLKIYPMLSQTVLFELFQNLGISRESIRRLLILMAEHGLVDRVSKGPPFPDQLGLSKEGRKLMGRVAKKLAKDIGKTKPFGYL</sequence>
<accession>A0A8J7S2C1</accession>
<feature type="compositionally biased region" description="Basic and acidic residues" evidence="1">
    <location>
        <begin position="7"/>
        <end position="36"/>
    </location>
</feature>
<keyword evidence="3" id="KW-1185">Reference proteome</keyword>
<dbReference type="AlphaFoldDB" id="A0A8J7S2C1"/>
<comment type="caution">
    <text evidence="2">The sequence shown here is derived from an EMBL/GenBank/DDBJ whole genome shotgun (WGS) entry which is preliminary data.</text>
</comment>
<proteinExistence type="predicted"/>
<feature type="region of interest" description="Disordered" evidence="1">
    <location>
        <begin position="1"/>
        <end position="56"/>
    </location>
</feature>
<dbReference type="RefSeq" id="WP_210683596.1">
    <property type="nucleotide sequence ID" value="NZ_JAGMWN010000013.1"/>
</dbReference>
<evidence type="ECO:0000313" key="2">
    <source>
        <dbReference type="EMBL" id="MBP5859010.1"/>
    </source>
</evidence>
<reference evidence="2" key="1">
    <citation type="submission" date="2021-04" db="EMBL/GenBank/DDBJ databases">
        <authorList>
            <person name="Zhang D.-C."/>
        </authorList>
    </citation>
    <scope>NUCLEOTIDE SEQUENCE</scope>
    <source>
        <strain evidence="2">CGMCC 1.15697</strain>
    </source>
</reference>
<gene>
    <name evidence="2" type="ORF">KAJ83_18465</name>
</gene>